<accession>A0A0L6JKA8</accession>
<feature type="signal peptide" evidence="1">
    <location>
        <begin position="1"/>
        <end position="24"/>
    </location>
</feature>
<dbReference type="GO" id="GO:0000272">
    <property type="term" value="P:polysaccharide catabolic process"/>
    <property type="evidence" value="ECO:0007669"/>
    <property type="project" value="InterPro"/>
</dbReference>
<dbReference type="PROSITE" id="PS51766">
    <property type="entry name" value="DOCKERIN"/>
    <property type="match status" value="1"/>
</dbReference>
<dbReference type="PROSITE" id="PS00448">
    <property type="entry name" value="CLOS_CELLULOSOME_RPT"/>
    <property type="match status" value="1"/>
</dbReference>
<evidence type="ECO:0000313" key="4">
    <source>
        <dbReference type="Proteomes" id="UP000036923"/>
    </source>
</evidence>
<protein>
    <recommendedName>
        <fullName evidence="2">Dockerin domain-containing protein</fullName>
    </recommendedName>
</protein>
<organism evidence="3 4">
    <name type="scientific">Pseudobacteroides cellulosolvens ATCC 35603 = DSM 2933</name>
    <dbReference type="NCBI Taxonomy" id="398512"/>
    <lineage>
        <taxon>Bacteria</taxon>
        <taxon>Bacillati</taxon>
        <taxon>Bacillota</taxon>
        <taxon>Clostridia</taxon>
        <taxon>Eubacteriales</taxon>
        <taxon>Oscillospiraceae</taxon>
        <taxon>Pseudobacteroides</taxon>
    </lineage>
</organism>
<dbReference type="InterPro" id="IPR016134">
    <property type="entry name" value="Dockerin_dom"/>
</dbReference>
<dbReference type="InterPro" id="IPR036439">
    <property type="entry name" value="Dockerin_dom_sf"/>
</dbReference>
<dbReference type="STRING" id="398512.Bccel_1456"/>
<dbReference type="SUPFAM" id="SSF49464">
    <property type="entry name" value="Carboxypeptidase regulatory domain-like"/>
    <property type="match status" value="1"/>
</dbReference>
<dbReference type="Proteomes" id="UP000036923">
    <property type="component" value="Unassembled WGS sequence"/>
</dbReference>
<name>A0A0L6JKA8_9FIRM</name>
<dbReference type="RefSeq" id="WP_050753224.1">
    <property type="nucleotide sequence ID" value="NZ_LGTC01000001.1"/>
</dbReference>
<reference evidence="4" key="1">
    <citation type="submission" date="2015-07" db="EMBL/GenBank/DDBJ databases">
        <title>Near-Complete Genome Sequence of the Cellulolytic Bacterium Bacteroides (Pseudobacteroides) cellulosolvens ATCC 35603.</title>
        <authorList>
            <person name="Dassa B."/>
            <person name="Utturkar S.M."/>
            <person name="Klingeman D.M."/>
            <person name="Hurt R.A."/>
            <person name="Keller M."/>
            <person name="Xu J."/>
            <person name="Reddy Y.H.K."/>
            <person name="Borovok I."/>
            <person name="Grinberg I.R."/>
            <person name="Lamed R."/>
            <person name="Zhivin O."/>
            <person name="Bayer E.A."/>
            <person name="Brown S.D."/>
        </authorList>
    </citation>
    <scope>NUCLEOTIDE SEQUENCE [LARGE SCALE GENOMIC DNA]</scope>
    <source>
        <strain evidence="4">DSM 2933</strain>
    </source>
</reference>
<feature type="domain" description="Dockerin" evidence="2">
    <location>
        <begin position="112"/>
        <end position="179"/>
    </location>
</feature>
<proteinExistence type="predicted"/>
<dbReference type="Pfam" id="PF00404">
    <property type="entry name" value="Dockerin_1"/>
    <property type="match status" value="1"/>
</dbReference>
<evidence type="ECO:0000313" key="3">
    <source>
        <dbReference type="EMBL" id="KNY26194.1"/>
    </source>
</evidence>
<dbReference type="InterPro" id="IPR002105">
    <property type="entry name" value="Dockerin_1_rpt"/>
</dbReference>
<keyword evidence="4" id="KW-1185">Reference proteome</keyword>
<dbReference type="AlphaFoldDB" id="A0A0L6JKA8"/>
<feature type="chain" id="PRO_5005565580" description="Dockerin domain-containing protein" evidence="1">
    <location>
        <begin position="25"/>
        <end position="239"/>
    </location>
</feature>
<keyword evidence="1" id="KW-0732">Signal</keyword>
<dbReference type="InterPro" id="IPR008969">
    <property type="entry name" value="CarboxyPept-like_regulatory"/>
</dbReference>
<evidence type="ECO:0000256" key="1">
    <source>
        <dbReference type="SAM" id="SignalP"/>
    </source>
</evidence>
<dbReference type="PROSITE" id="PS00018">
    <property type="entry name" value="EF_HAND_1"/>
    <property type="match status" value="1"/>
</dbReference>
<dbReference type="SUPFAM" id="SSF63446">
    <property type="entry name" value="Type I dockerin domain"/>
    <property type="match status" value="1"/>
</dbReference>
<sequence length="239" mass="26680" precursor="true">MKKVLVYLMLFVLMAASIPNFIFANETTGEIYKVCGYLTSDVKGALNSGFKVFIKGTDIETYTDDIGYFEFNSRFQSEKSSTLIITKDKFLERSFEISPVNDMMIGSSELPFEMWAGDVNGDKISNMADLVVIANFFNTLRGAGNYSDKVDLNDDGAVNMSDVVIIAKNFNKTSGDYTKPELCDLSKAGRSVMTPYWDYDIKAGNNIVFCPTFQIAWDALKKDVGGDVDLLGQPQWRII</sequence>
<gene>
    <name evidence="3" type="ORF">Bccel_1456</name>
</gene>
<dbReference type="GO" id="GO:0004553">
    <property type="term" value="F:hydrolase activity, hydrolyzing O-glycosyl compounds"/>
    <property type="evidence" value="ECO:0007669"/>
    <property type="project" value="InterPro"/>
</dbReference>
<dbReference type="Gene3D" id="2.60.40.4130">
    <property type="match status" value="1"/>
</dbReference>
<dbReference type="InterPro" id="IPR018247">
    <property type="entry name" value="EF_Hand_1_Ca_BS"/>
</dbReference>
<evidence type="ECO:0000259" key="2">
    <source>
        <dbReference type="PROSITE" id="PS51766"/>
    </source>
</evidence>
<comment type="caution">
    <text evidence="3">The sequence shown here is derived from an EMBL/GenBank/DDBJ whole genome shotgun (WGS) entry which is preliminary data.</text>
</comment>
<dbReference type="EMBL" id="LGTC01000001">
    <property type="protein sequence ID" value="KNY26194.1"/>
    <property type="molecule type" value="Genomic_DNA"/>
</dbReference>